<keyword evidence="2 6" id="KW-0808">Transferase</keyword>
<evidence type="ECO:0000256" key="5">
    <source>
        <dbReference type="ARBA" id="ARBA00022840"/>
    </source>
</evidence>
<dbReference type="Pfam" id="PF00294">
    <property type="entry name" value="PfkB"/>
    <property type="match status" value="1"/>
</dbReference>
<keyword evidence="3" id="KW-0547">Nucleotide-binding</keyword>
<dbReference type="InterPro" id="IPR011611">
    <property type="entry name" value="PfkB_dom"/>
</dbReference>
<dbReference type="AlphaFoldDB" id="A0AAV4LFU5"/>
<evidence type="ECO:0000256" key="3">
    <source>
        <dbReference type="ARBA" id="ARBA00022741"/>
    </source>
</evidence>
<evidence type="ECO:0000259" key="7">
    <source>
        <dbReference type="Pfam" id="PF00294"/>
    </source>
</evidence>
<dbReference type="InterPro" id="IPR002173">
    <property type="entry name" value="Carboh/pur_kinase_PfkB_CS"/>
</dbReference>
<dbReference type="GO" id="GO:0006000">
    <property type="term" value="P:fructose metabolic process"/>
    <property type="evidence" value="ECO:0007669"/>
    <property type="project" value="UniProtKB-ARBA"/>
</dbReference>
<accession>A0AAV4LFU5</accession>
<dbReference type="PANTHER" id="PTHR43085">
    <property type="entry name" value="HEXOKINASE FAMILY MEMBER"/>
    <property type="match status" value="1"/>
</dbReference>
<keyword evidence="4 6" id="KW-0418">Kinase</keyword>
<comment type="caution">
    <text evidence="8">The sequence shown here is derived from an EMBL/GenBank/DDBJ whole genome shotgun (WGS) entry which is preliminary data.</text>
</comment>
<evidence type="ECO:0000256" key="1">
    <source>
        <dbReference type="ARBA" id="ARBA00010688"/>
    </source>
</evidence>
<gene>
    <name evidence="8" type="primary">scrK_2</name>
    <name evidence="8" type="ORF">DNHGIG_22790</name>
</gene>
<dbReference type="Gene3D" id="3.40.1190.20">
    <property type="match status" value="1"/>
</dbReference>
<dbReference type="SUPFAM" id="SSF53613">
    <property type="entry name" value="Ribokinase-like"/>
    <property type="match status" value="1"/>
</dbReference>
<dbReference type="InterPro" id="IPR029056">
    <property type="entry name" value="Ribokinase-like"/>
</dbReference>
<keyword evidence="9" id="KW-1185">Reference proteome</keyword>
<organism evidence="8 9">
    <name type="scientific">Collibacillus ludicampi</name>
    <dbReference type="NCBI Taxonomy" id="2771369"/>
    <lineage>
        <taxon>Bacteria</taxon>
        <taxon>Bacillati</taxon>
        <taxon>Bacillota</taxon>
        <taxon>Bacilli</taxon>
        <taxon>Bacillales</taxon>
        <taxon>Alicyclobacillaceae</taxon>
        <taxon>Collibacillus</taxon>
    </lineage>
</organism>
<dbReference type="PANTHER" id="PTHR43085:SF1">
    <property type="entry name" value="PSEUDOURIDINE KINASE-RELATED"/>
    <property type="match status" value="1"/>
</dbReference>
<protein>
    <submittedName>
        <fullName evidence="8">Fructokinase</fullName>
    </submittedName>
</protein>
<dbReference type="EMBL" id="BOQE01000001">
    <property type="protein sequence ID" value="GIM46730.1"/>
    <property type="molecule type" value="Genomic_DNA"/>
</dbReference>
<dbReference type="PROSITE" id="PS00583">
    <property type="entry name" value="PFKB_KINASES_1"/>
    <property type="match status" value="1"/>
</dbReference>
<comment type="similarity">
    <text evidence="1 6">Belongs to the carbohydrate kinase PfkB family.</text>
</comment>
<evidence type="ECO:0000313" key="9">
    <source>
        <dbReference type="Proteomes" id="UP001057291"/>
    </source>
</evidence>
<dbReference type="PRINTS" id="PR00990">
    <property type="entry name" value="RIBOKINASE"/>
</dbReference>
<dbReference type="GO" id="GO:0008865">
    <property type="term" value="F:fructokinase activity"/>
    <property type="evidence" value="ECO:0007669"/>
    <property type="project" value="UniProtKB-ARBA"/>
</dbReference>
<dbReference type="CDD" id="cd01167">
    <property type="entry name" value="bac_FRK"/>
    <property type="match status" value="1"/>
</dbReference>
<dbReference type="GO" id="GO:0005524">
    <property type="term" value="F:ATP binding"/>
    <property type="evidence" value="ECO:0007669"/>
    <property type="project" value="UniProtKB-KW"/>
</dbReference>
<dbReference type="InterPro" id="IPR050306">
    <property type="entry name" value="PfkB_Carbo_kinase"/>
</dbReference>
<sequence>MKMKRIISLGEALIDFVSIQSGCGLEESPGFEKTPGGAPANVAAAVAKLGGEAGFIGKTGDDPFGYFLRDTLQSVGVDTSQLVHTVAAKTALAFVSLRENGERDFMFYRDPSADMLLEPNDIHEEYIRDSFIFHFGSISLITEPVRSATLKALHVAKKGDVVISFDPNWRPSLWGSPEQARKEIEHVLPFVDILKINEEEMVVFTGTTEVMKAAEYYHTRGIPMIIITLGKEGCYYSYLQDETKVSGFCKGLQVEVIDTTGAGDAFVGGLLNRLTELSNENFHEISIGKMRCLKSHLQEAVTFAVATSALAVTKKGAISALPDREQVESLLRKNGGEII</sequence>
<dbReference type="Proteomes" id="UP001057291">
    <property type="component" value="Unassembled WGS sequence"/>
</dbReference>
<dbReference type="PROSITE" id="PS00584">
    <property type="entry name" value="PFKB_KINASES_2"/>
    <property type="match status" value="1"/>
</dbReference>
<name>A0AAV4LFU5_9BACL</name>
<feature type="domain" description="Carbohydrate kinase PfkB" evidence="7">
    <location>
        <begin position="3"/>
        <end position="323"/>
    </location>
</feature>
<dbReference type="InterPro" id="IPR002139">
    <property type="entry name" value="Ribo/fructo_kinase"/>
</dbReference>
<keyword evidence="5" id="KW-0067">ATP-binding</keyword>
<evidence type="ECO:0000256" key="4">
    <source>
        <dbReference type="ARBA" id="ARBA00022777"/>
    </source>
</evidence>
<reference evidence="8" key="1">
    <citation type="journal article" date="2023" name="Int. J. Syst. Evol. Microbiol.">
        <title>Collibacillus ludicampi gen. nov., sp. nov., a new soil bacterium of the family Alicyclobacillaceae.</title>
        <authorList>
            <person name="Jojima T."/>
            <person name="Ioku Y."/>
            <person name="Fukuta Y."/>
            <person name="Shirasaka N."/>
            <person name="Matsumura Y."/>
            <person name="Mori M."/>
        </authorList>
    </citation>
    <scope>NUCLEOTIDE SEQUENCE</scope>
    <source>
        <strain evidence="8">TP075</strain>
    </source>
</reference>
<proteinExistence type="inferred from homology"/>
<evidence type="ECO:0000256" key="6">
    <source>
        <dbReference type="RuleBase" id="RU003704"/>
    </source>
</evidence>
<evidence type="ECO:0000313" key="8">
    <source>
        <dbReference type="EMBL" id="GIM46730.1"/>
    </source>
</evidence>
<evidence type="ECO:0000256" key="2">
    <source>
        <dbReference type="ARBA" id="ARBA00022679"/>
    </source>
</evidence>